<dbReference type="Pfam" id="PF13559">
    <property type="entry name" value="DUF4129"/>
    <property type="match status" value="1"/>
</dbReference>
<accession>A0ABV3YRQ2</accession>
<feature type="transmembrane region" description="Helical" evidence="1">
    <location>
        <begin position="249"/>
        <end position="267"/>
    </location>
</feature>
<organism evidence="3 4">
    <name type="scientific">Pseudomonas zhanjiangensis</name>
    <dbReference type="NCBI Taxonomy" id="3239015"/>
    <lineage>
        <taxon>Bacteria</taxon>
        <taxon>Pseudomonadati</taxon>
        <taxon>Pseudomonadota</taxon>
        <taxon>Gammaproteobacteria</taxon>
        <taxon>Pseudomonadales</taxon>
        <taxon>Pseudomonadaceae</taxon>
        <taxon>Pseudomonas</taxon>
    </lineage>
</organism>
<evidence type="ECO:0000313" key="3">
    <source>
        <dbReference type="EMBL" id="MEX6501784.1"/>
    </source>
</evidence>
<keyword evidence="4" id="KW-1185">Reference proteome</keyword>
<name>A0ABV3YRQ2_9PSED</name>
<keyword evidence="1" id="KW-1133">Transmembrane helix</keyword>
<dbReference type="InterPro" id="IPR025403">
    <property type="entry name" value="TgpA-like_C"/>
</dbReference>
<reference evidence="3 4" key="1">
    <citation type="submission" date="2024-07" db="EMBL/GenBank/DDBJ databases">
        <authorList>
            <person name="Li M."/>
        </authorList>
    </citation>
    <scope>NUCLEOTIDE SEQUENCE [LARGE SCALE GENOMIC DNA]</scope>
    <source>
        <strain evidence="3 4">25A3E</strain>
    </source>
</reference>
<dbReference type="EMBL" id="JBFTEG010000003">
    <property type="protein sequence ID" value="MEX6501784.1"/>
    <property type="molecule type" value="Genomic_DNA"/>
</dbReference>
<feature type="transmembrane region" description="Helical" evidence="1">
    <location>
        <begin position="151"/>
        <end position="175"/>
    </location>
</feature>
<feature type="transmembrane region" description="Helical" evidence="1">
    <location>
        <begin position="30"/>
        <end position="53"/>
    </location>
</feature>
<protein>
    <submittedName>
        <fullName evidence="3">DUF4129 domain-containing protein</fullName>
    </submittedName>
</protein>
<dbReference type="Proteomes" id="UP001560296">
    <property type="component" value="Unassembled WGS sequence"/>
</dbReference>
<dbReference type="RefSeq" id="WP_369286752.1">
    <property type="nucleotide sequence ID" value="NZ_JBFTEG010000003.1"/>
</dbReference>
<keyword evidence="1" id="KW-0812">Transmembrane</keyword>
<evidence type="ECO:0000313" key="4">
    <source>
        <dbReference type="Proteomes" id="UP001560296"/>
    </source>
</evidence>
<evidence type="ECO:0000259" key="2">
    <source>
        <dbReference type="Pfam" id="PF13559"/>
    </source>
</evidence>
<feature type="transmembrane region" description="Helical" evidence="1">
    <location>
        <begin position="205"/>
        <end position="228"/>
    </location>
</feature>
<feature type="domain" description="Protein-glutamine gamma-glutamyltransferase-like C-terminal" evidence="2">
    <location>
        <begin position="442"/>
        <end position="512"/>
    </location>
</feature>
<proteinExistence type="predicted"/>
<keyword evidence="1" id="KW-0472">Membrane</keyword>
<feature type="transmembrane region" description="Helical" evidence="1">
    <location>
        <begin position="360"/>
        <end position="381"/>
    </location>
</feature>
<sequence>MRLTDASVAIRPRSPWEALDLGVLLARRHAALLMASWALLTLPLFGLLCLLLWDHPGWAILLFWWLKPAFERLPLHILSHALFGDTPTLKQALRAVPGLLKPQLLASLTWRRLSPTRSFDLPVLQLEGLSGQARSQRLVVLGQRDAGAATWLTVVGMHLEMALWLGLISLFYLMLPQQIEMNWSWQSLFEASAGDWLWLEHLSNLLYVLLLILWEPIYVACGFTLYLNRRTALEAWDIELAFRQLRQRLSGVAYALLLGAGLLLVQAPTPAMAASAAQLQPADPLGPDAPRLLKQPLSSQASRHSIEQLLDQPPFQHRETVTRWRLGEEQAEEEPNPDDLKALIDKFLKLAEWWQQLDGIALFFEALLWAALCALIALLIWRYGDWLRAFSGRLGLPARRPKEPPPSQLFGLEVAPDSLPDDVAGEVERLWNEQPRAALGLLYRALLSRLLHDYRLPLKSAYTEAEVLGLVQGLEHAQLSDFSQRLTQHWQNLAYGHRLPPEPLKAELCTDWRGLFEQGARP</sequence>
<gene>
    <name evidence="3" type="ORF">AB5S05_06895</name>
</gene>
<evidence type="ECO:0000256" key="1">
    <source>
        <dbReference type="SAM" id="Phobius"/>
    </source>
</evidence>
<comment type="caution">
    <text evidence="3">The sequence shown here is derived from an EMBL/GenBank/DDBJ whole genome shotgun (WGS) entry which is preliminary data.</text>
</comment>